<dbReference type="Pfam" id="PF05970">
    <property type="entry name" value="PIF1"/>
    <property type="match status" value="1"/>
</dbReference>
<comment type="caution">
    <text evidence="5">The sequence shown here is derived from an EMBL/GenBank/DDBJ whole genome shotgun (WGS) entry which is preliminary data.</text>
</comment>
<feature type="domain" description="DUF6570" evidence="4">
    <location>
        <begin position="73"/>
        <end position="171"/>
    </location>
</feature>
<keyword evidence="1" id="KW-0378">Hydrolase</keyword>
<dbReference type="GO" id="GO:0005524">
    <property type="term" value="F:ATP binding"/>
    <property type="evidence" value="ECO:0007669"/>
    <property type="project" value="UniProtKB-KW"/>
</dbReference>
<keyword evidence="1" id="KW-0233">DNA recombination</keyword>
<dbReference type="GO" id="GO:0016787">
    <property type="term" value="F:hydrolase activity"/>
    <property type="evidence" value="ECO:0007669"/>
    <property type="project" value="UniProtKB-KW"/>
</dbReference>
<keyword evidence="1 5" id="KW-0347">Helicase</keyword>
<evidence type="ECO:0000259" key="4">
    <source>
        <dbReference type="Pfam" id="PF20209"/>
    </source>
</evidence>
<protein>
    <recommendedName>
        <fullName evidence="1">ATP-dependent DNA helicase</fullName>
        <ecNumber evidence="1">5.6.2.3</ecNumber>
    </recommendedName>
</protein>
<dbReference type="OrthoDB" id="6141723at2759"/>
<dbReference type="SUPFAM" id="SSF52540">
    <property type="entry name" value="P-loop containing nucleoside triphosphate hydrolases"/>
    <property type="match status" value="1"/>
</dbReference>
<proteinExistence type="inferred from homology"/>
<evidence type="ECO:0000256" key="1">
    <source>
        <dbReference type="RuleBase" id="RU363044"/>
    </source>
</evidence>
<dbReference type="SUPFAM" id="SSF50249">
    <property type="entry name" value="Nucleic acid-binding proteins"/>
    <property type="match status" value="1"/>
</dbReference>
<keyword evidence="1" id="KW-0067">ATP-binding</keyword>
<feature type="domain" description="DNA helicase Pif1-like DEAD-box helicase" evidence="2">
    <location>
        <begin position="980"/>
        <end position="1198"/>
    </location>
</feature>
<dbReference type="InterPro" id="IPR051055">
    <property type="entry name" value="PIF1_helicase"/>
</dbReference>
<comment type="similarity">
    <text evidence="1">Belongs to the helicase family.</text>
</comment>
<dbReference type="InterPro" id="IPR027417">
    <property type="entry name" value="P-loop_NTPase"/>
</dbReference>
<accession>A0A9Q1CNS4</accession>
<dbReference type="Gene3D" id="3.40.50.300">
    <property type="entry name" value="P-loop containing nucleotide triphosphate hydrolases"/>
    <property type="match status" value="1"/>
</dbReference>
<dbReference type="Gene3D" id="2.40.50.140">
    <property type="entry name" value="Nucleic acid-binding proteins"/>
    <property type="match status" value="1"/>
</dbReference>
<evidence type="ECO:0000313" key="6">
    <source>
        <dbReference type="Proteomes" id="UP001152320"/>
    </source>
</evidence>
<keyword evidence="1" id="KW-0227">DNA damage</keyword>
<dbReference type="Pfam" id="PF20209">
    <property type="entry name" value="DUF6570"/>
    <property type="match status" value="1"/>
</dbReference>
<organism evidence="5 6">
    <name type="scientific">Holothuria leucospilota</name>
    <name type="common">Black long sea cucumber</name>
    <name type="synonym">Mertensiothuria leucospilota</name>
    <dbReference type="NCBI Taxonomy" id="206669"/>
    <lineage>
        <taxon>Eukaryota</taxon>
        <taxon>Metazoa</taxon>
        <taxon>Echinodermata</taxon>
        <taxon>Eleutherozoa</taxon>
        <taxon>Echinozoa</taxon>
        <taxon>Holothuroidea</taxon>
        <taxon>Aspidochirotacea</taxon>
        <taxon>Aspidochirotida</taxon>
        <taxon>Holothuriidae</taxon>
        <taxon>Holothuria</taxon>
    </lineage>
</organism>
<evidence type="ECO:0000313" key="5">
    <source>
        <dbReference type="EMBL" id="KAJ8048291.1"/>
    </source>
</evidence>
<name>A0A9Q1CNS4_HOLLE</name>
<reference evidence="5" key="1">
    <citation type="submission" date="2021-10" db="EMBL/GenBank/DDBJ databases">
        <title>Tropical sea cucumber genome reveals ecological adaptation and Cuvierian tubules defense mechanism.</title>
        <authorList>
            <person name="Chen T."/>
        </authorList>
    </citation>
    <scope>NUCLEOTIDE SEQUENCE</scope>
    <source>
        <strain evidence="5">Nanhai2018</strain>
        <tissue evidence="5">Muscle</tissue>
    </source>
</reference>
<feature type="domain" description="Helitron helicase-like" evidence="3">
    <location>
        <begin position="327"/>
        <end position="478"/>
    </location>
</feature>
<dbReference type="GO" id="GO:0006310">
    <property type="term" value="P:DNA recombination"/>
    <property type="evidence" value="ECO:0007669"/>
    <property type="project" value="UniProtKB-KW"/>
</dbReference>
<dbReference type="GO" id="GO:0000723">
    <property type="term" value="P:telomere maintenance"/>
    <property type="evidence" value="ECO:0007669"/>
    <property type="project" value="InterPro"/>
</dbReference>
<dbReference type="InterPro" id="IPR025476">
    <property type="entry name" value="Helitron_helicase-like"/>
</dbReference>
<keyword evidence="6" id="KW-1185">Reference proteome</keyword>
<dbReference type="PANTHER" id="PTHR47642:SF5">
    <property type="entry name" value="ATP-DEPENDENT DNA HELICASE"/>
    <property type="match status" value="1"/>
</dbReference>
<comment type="cofactor">
    <cofactor evidence="1">
        <name>Mg(2+)</name>
        <dbReference type="ChEBI" id="CHEBI:18420"/>
    </cofactor>
</comment>
<dbReference type="EMBL" id="JAIZAY010000001">
    <property type="protein sequence ID" value="KAJ8048291.1"/>
    <property type="molecule type" value="Genomic_DNA"/>
</dbReference>
<dbReference type="GO" id="GO:0006281">
    <property type="term" value="P:DNA repair"/>
    <property type="evidence" value="ECO:0007669"/>
    <property type="project" value="UniProtKB-KW"/>
</dbReference>
<evidence type="ECO:0000259" key="2">
    <source>
        <dbReference type="Pfam" id="PF05970"/>
    </source>
</evidence>
<dbReference type="InterPro" id="IPR046700">
    <property type="entry name" value="DUF6570"/>
</dbReference>
<gene>
    <name evidence="5" type="ORF">HOLleu_00544</name>
</gene>
<keyword evidence="1" id="KW-0547">Nucleotide-binding</keyword>
<dbReference type="InterPro" id="IPR012340">
    <property type="entry name" value="NA-bd_OB-fold"/>
</dbReference>
<dbReference type="EC" id="5.6.2.3" evidence="1"/>
<comment type="catalytic activity">
    <reaction evidence="1">
        <text>ATP + H2O = ADP + phosphate + H(+)</text>
        <dbReference type="Rhea" id="RHEA:13065"/>
        <dbReference type="ChEBI" id="CHEBI:15377"/>
        <dbReference type="ChEBI" id="CHEBI:15378"/>
        <dbReference type="ChEBI" id="CHEBI:30616"/>
        <dbReference type="ChEBI" id="CHEBI:43474"/>
        <dbReference type="ChEBI" id="CHEBI:456216"/>
        <dbReference type="EC" id="5.6.2.3"/>
    </reaction>
</comment>
<dbReference type="Proteomes" id="UP001152320">
    <property type="component" value="Chromosome 1"/>
</dbReference>
<dbReference type="GO" id="GO:0043139">
    <property type="term" value="F:5'-3' DNA helicase activity"/>
    <property type="evidence" value="ECO:0007669"/>
    <property type="project" value="UniProtKB-EC"/>
</dbReference>
<sequence>MKHPLRTEGAPPADYHLLGSSTGLPLVPAQESELRKSPGLVFCFHRLEAILSPTTTKAGFQPFQTGLNWLHHFQEERLISPRIPFMQIKELPRGGQYSLKGNVVNVPVDILPTILALPRNMTDIETIPIKLKRKLCYKSSVFAQNVRPQKVLEAMKWLLQNGTLFQEMGIQFNELWYETNHTEESRQNENELQNSEEQSDLNVDHSFDEITDNQYEGNMDTLLTDAEYDMSTILTIAPGENQHPLSFFCDEDAEYLSFPTIYCGQRSKKPQTKVHYSEMCKWEIRNMDRRVATCVPNLFFKLKKIQIKQIAEKVSLAIRRCKLKGKKYTVSDVLNDPKHEKLIKLDEGYHIFRSLRNSPPYLNKRKKDLVAMIRQLGYPTYFVSLSAADTRWLDLIRVLGKQIDNKCYSDEELMNIDWSTKTRLIKSDPVTCVRYFDHRLQVFITDVLKSNLNPIGKIVDSFVRIEFQQRGSPHAHIMFWIENAPTLTNNTAEEIVTFVDQYISCSDEVSDKEQANLQLQKHKHSKTCRKGGKPICRFGFPKPPMIETTLLSPLQQDVSEDERLQAKLNYQKVSKLLSDMKDGKNFSHEEFLNQLNLTQSQYIMCLQTSINTPTIFLKRSPKEIRTNPYMKSLLDTYGANHDIQFVTDPYACAVYIVAYMSKSQRGMSLLLDQACKEAKNGNSDIQNQVKSIGNKFLNAVEVSAQEAAYLLLQLPITRSSRNVIFINTSPPDERTFLLKSKEDLEQMDPDDTDIECGNIIKNYASKINIIYPKEIQDPYDDCYEDDPFHMKNESQDEAQFLSGQETVNVTLKSGVQIKSCSTPKIIRFVNYNQKTDPENYFRERVMLYVPWRNENKDILQNQDSFEKCFIKNQAQIESKMREYEPHKVIQLDELAQAYLEDNSIDEISQLIPSTEHTEQQDRLEGSTDCEQLSFYSPHQQQHKIYDMCADLGMTNNTSIEITTFCPRIPENEYLELLTVLNKKQREFYLHVMESITSMENPLHVFLTGGAGVGKSVVIKVLYQSLHRYLNSIEGTDPDDCKIILCAPTGKAAFNINGLTIHSAFQIDPNRGYNFLKLNSDKLNSLQVKYRHLQVVIIDEISMVGNKQLLFINERLKEIKQNQQPFGGVHIIAVGDLYQLKPVMDSWIFENLEDGYGALATNIWRNLFSVHELTQIMRQKDDQEFAELLNRLREGNQTQIDIQELQKCLTNQAHLNNSIIHLNDQPCTGQMAAMVMFALTEPENRGQNYFFHGMSENLQLHEVYIMTVNNIPATPLRNKISAGKYYVLQHYSLNQKEETNYLRLTSDKSKIFQTGGKFDIPKDVLKGFYNPEKCTIPEALASPKKRRLSVEGTIVEIYPLKEGHNWKRRDIIIEDPPTAKKICCKLWNAHADSVQEKDRGSTATFNNMEVDIYNDRHQLRTTGLTTLTITTTQTANKYHIIGVDPEPDNLTLITECGNTFQMTTNLLETIEMSATEFTNKTPVFANLEIQNNKVMKIELMQ</sequence>
<keyword evidence="1" id="KW-0234">DNA repair</keyword>
<dbReference type="PANTHER" id="PTHR47642">
    <property type="entry name" value="ATP-DEPENDENT DNA HELICASE"/>
    <property type="match status" value="1"/>
</dbReference>
<dbReference type="Pfam" id="PF14214">
    <property type="entry name" value="Helitron_like_N"/>
    <property type="match status" value="1"/>
</dbReference>
<evidence type="ECO:0000259" key="3">
    <source>
        <dbReference type="Pfam" id="PF14214"/>
    </source>
</evidence>
<dbReference type="InterPro" id="IPR010285">
    <property type="entry name" value="DNA_helicase_pif1-like_DEAD"/>
</dbReference>